<protein>
    <submittedName>
        <fullName evidence="2">CHK kinase-like domain-containing protein</fullName>
    </submittedName>
</protein>
<sequence length="425" mass="48929">MNDLTKKIFGDCFDENQKLADGIFTNGFLIESLRTNDSDFIQIHGKRPVKNITSFDVSKGKGFISVVLKCTIEFVDSSSSSDVYTTILKVPGMESFTETLSDQIDSKIDFSTSFMDAHNIECDFYNIMASKLTRISLPKVYKTLPWIPGDDKKVIHMQDLSKCGKTIGVLDSLTIPQVRTLIRIIVEMQTDFFALPNDVRMKHYINISEINACLYGMVDKACDKLVELSNQDSFIKKAVSKYKKISINPDFYEYCINQCWKDMDMIPVLVHGDFWNGNILWKIDKNGDPTNEIAAIVDWQLTHENSPMEDLVRVVTLCTDGYTRRKVESFIFDEYLELLIKEMKSINRECPYTLEQIKSTYNHMFICQGFLGIMSIIWLVTMKMTEGKIEKAISDQALLQCKHILEDIDEFLTDKMKHLFEKYGK</sequence>
<dbReference type="Proteomes" id="UP000887576">
    <property type="component" value="Unplaced"/>
</dbReference>
<accession>A0AC34PXG3</accession>
<name>A0AC34PXG3_9BILA</name>
<evidence type="ECO:0000313" key="1">
    <source>
        <dbReference type="Proteomes" id="UP000887576"/>
    </source>
</evidence>
<dbReference type="WBParaSite" id="JU765_v2.g10933.t1">
    <property type="protein sequence ID" value="JU765_v2.g10933.t1"/>
    <property type="gene ID" value="JU765_v2.g10933"/>
</dbReference>
<evidence type="ECO:0000313" key="2">
    <source>
        <dbReference type="WBParaSite" id="JU765_v2.g10933.t1"/>
    </source>
</evidence>
<organism evidence="1 2">
    <name type="scientific">Panagrolaimus sp. JU765</name>
    <dbReference type="NCBI Taxonomy" id="591449"/>
    <lineage>
        <taxon>Eukaryota</taxon>
        <taxon>Metazoa</taxon>
        <taxon>Ecdysozoa</taxon>
        <taxon>Nematoda</taxon>
        <taxon>Chromadorea</taxon>
        <taxon>Rhabditida</taxon>
        <taxon>Tylenchina</taxon>
        <taxon>Panagrolaimomorpha</taxon>
        <taxon>Panagrolaimoidea</taxon>
        <taxon>Panagrolaimidae</taxon>
        <taxon>Panagrolaimus</taxon>
    </lineage>
</organism>
<proteinExistence type="predicted"/>
<reference evidence="2" key="1">
    <citation type="submission" date="2022-11" db="UniProtKB">
        <authorList>
            <consortium name="WormBaseParasite"/>
        </authorList>
    </citation>
    <scope>IDENTIFICATION</scope>
</reference>